<feature type="transmembrane region" description="Helical" evidence="1">
    <location>
        <begin position="178"/>
        <end position="199"/>
    </location>
</feature>
<feature type="domain" description="DUF3592" evidence="2">
    <location>
        <begin position="106"/>
        <end position="161"/>
    </location>
</feature>
<keyword evidence="1" id="KW-0812">Transmembrane</keyword>
<comment type="caution">
    <text evidence="3">The sequence shown here is derived from an EMBL/GenBank/DDBJ whole genome shotgun (WGS) entry which is preliminary data.</text>
</comment>
<dbReference type="Pfam" id="PF12158">
    <property type="entry name" value="DUF3592"/>
    <property type="match status" value="1"/>
</dbReference>
<dbReference type="AlphaFoldDB" id="A0AAE3G1W7"/>
<keyword evidence="1" id="KW-0472">Membrane</keyword>
<dbReference type="Proteomes" id="UP001205843">
    <property type="component" value="Unassembled WGS sequence"/>
</dbReference>
<evidence type="ECO:0000259" key="2">
    <source>
        <dbReference type="Pfam" id="PF12158"/>
    </source>
</evidence>
<dbReference type="EMBL" id="JALJXV010000003">
    <property type="protein sequence ID" value="MCP1674145.1"/>
    <property type="molecule type" value="Genomic_DNA"/>
</dbReference>
<name>A0AAE3G1W7_9GAMM</name>
<gene>
    <name evidence="3" type="ORF">J2T57_001247</name>
</gene>
<accession>A0AAE3G1W7</accession>
<evidence type="ECO:0000313" key="4">
    <source>
        <dbReference type="Proteomes" id="UP001205843"/>
    </source>
</evidence>
<organism evidence="3 4">
    <name type="scientific">Natronocella acetinitrilica</name>
    <dbReference type="NCBI Taxonomy" id="414046"/>
    <lineage>
        <taxon>Bacteria</taxon>
        <taxon>Pseudomonadati</taxon>
        <taxon>Pseudomonadota</taxon>
        <taxon>Gammaproteobacteria</taxon>
        <taxon>Chromatiales</taxon>
        <taxon>Ectothiorhodospiraceae</taxon>
        <taxon>Natronocella</taxon>
    </lineage>
</organism>
<evidence type="ECO:0000313" key="3">
    <source>
        <dbReference type="EMBL" id="MCP1674145.1"/>
    </source>
</evidence>
<reference evidence="3" key="1">
    <citation type="submission" date="2022-03" db="EMBL/GenBank/DDBJ databases">
        <title>Genomic Encyclopedia of Type Strains, Phase III (KMG-III): the genomes of soil and plant-associated and newly described type strains.</title>
        <authorList>
            <person name="Whitman W."/>
        </authorList>
    </citation>
    <scope>NUCLEOTIDE SEQUENCE</scope>
    <source>
        <strain evidence="3">ANL 6-2</strain>
    </source>
</reference>
<evidence type="ECO:0000256" key="1">
    <source>
        <dbReference type="SAM" id="Phobius"/>
    </source>
</evidence>
<proteinExistence type="predicted"/>
<protein>
    <recommendedName>
        <fullName evidence="2">DUF3592 domain-containing protein</fullName>
    </recommendedName>
</protein>
<keyword evidence="1" id="KW-1133">Transmembrane helix</keyword>
<dbReference type="RefSeq" id="WP_253475840.1">
    <property type="nucleotide sequence ID" value="NZ_JALJXV010000003.1"/>
</dbReference>
<keyword evidence="4" id="KW-1185">Reference proteome</keyword>
<sequence>MVAELVFAAVLVFLLAGGLAAGIRESGARVEALIVELLARAEAMPGWRQVRGVVLELGINCERPAAATLLPDIAYHGEIDEEAALAAAQAAHREALDEMAHHHGVLIRYRYEVDGVAYVGRAVSPFMTDACAELVYRLAPGQRLRVLVDPERPEIAFLRRPRAADVERHRRALHARLLRQWCVVGALLAGGILALGMGLSGN</sequence>
<dbReference type="InterPro" id="IPR021994">
    <property type="entry name" value="DUF3592"/>
</dbReference>